<evidence type="ECO:0000256" key="1">
    <source>
        <dbReference type="ARBA" id="ARBA00004141"/>
    </source>
</evidence>
<dbReference type="Gene3D" id="1.20.1530.20">
    <property type="match status" value="1"/>
</dbReference>
<sequence length="525" mass="58942">MATPVWFLFFLLLERAVSFSTLEATETIGGLVTNNRVCLDRIRVDTEASQQSDSIYTSSSTATEAYWFNFTCFTRNLTFFQDSMEPYFLNCNLTGYTTTPLSISFDTDIPALAKLDPPFWVYQDVGNVFRTFNISILRRRMGSAYLNIWIRKASVGGDTTLIHPFDKTNHTQVEKYTQWLVDGKAIYENESDPISLGIHLKILRARGVIETVFRIFVAVMVCGLTLVMGCELDVRLIWHHLKRPISPLIGFLCQYGLMPTIAFAVAMLMPIKSEFGFGLLTIGCCPGGGGSNIWTLLLHGDLNLSMTMTFISSVAALGMMPLMLFIYGRFFLDTKRIVIPYSQIASQLCYIVVPVVIGMLIKWKWPTFAKRLVKALLRPTAFAFLFIIIGFGGYVNWPIYALLGPYPLLFPAAAALPWTGFLLSALLAFICRRSRAEILTIAIETGIQNIGIAILVLLYSMSQPEGDIGAIMPLVVSFSTPFPLLLVYVAIAIKERRCSKCCWKKKSEESMSEAVEDLEYYEESK</sequence>
<evidence type="ECO:0000256" key="7">
    <source>
        <dbReference type="SAM" id="Phobius"/>
    </source>
</evidence>
<evidence type="ECO:0000256" key="3">
    <source>
        <dbReference type="ARBA" id="ARBA00022692"/>
    </source>
</evidence>
<name>A0A564Y2J6_HYMDI</name>
<feature type="transmembrane region" description="Helical" evidence="7">
    <location>
        <begin position="375"/>
        <end position="397"/>
    </location>
</feature>
<evidence type="ECO:0000256" key="5">
    <source>
        <dbReference type="ARBA" id="ARBA00022989"/>
    </source>
</evidence>
<evidence type="ECO:0000256" key="4">
    <source>
        <dbReference type="ARBA" id="ARBA00022847"/>
    </source>
</evidence>
<dbReference type="GO" id="GO:0016020">
    <property type="term" value="C:membrane"/>
    <property type="evidence" value="ECO:0007669"/>
    <property type="project" value="UniProtKB-SubCell"/>
</dbReference>
<accession>A0A564Y2J6</accession>
<keyword evidence="4" id="KW-0769">Symport</keyword>
<feature type="transmembrane region" description="Helical" evidence="7">
    <location>
        <begin position="212"/>
        <end position="236"/>
    </location>
</feature>
<keyword evidence="8" id="KW-0732">Signal</keyword>
<feature type="transmembrane region" description="Helical" evidence="7">
    <location>
        <begin position="438"/>
        <end position="459"/>
    </location>
</feature>
<feature type="transmembrane region" description="Helical" evidence="7">
    <location>
        <begin position="471"/>
        <end position="491"/>
    </location>
</feature>
<dbReference type="GO" id="GO:0015293">
    <property type="term" value="F:symporter activity"/>
    <property type="evidence" value="ECO:0007669"/>
    <property type="project" value="UniProtKB-KW"/>
</dbReference>
<dbReference type="Pfam" id="PF01758">
    <property type="entry name" value="SBF"/>
    <property type="match status" value="1"/>
</dbReference>
<evidence type="ECO:0000313" key="9">
    <source>
        <dbReference type="EMBL" id="VUZ41522.1"/>
    </source>
</evidence>
<feature type="signal peptide" evidence="8">
    <location>
        <begin position="1"/>
        <end position="18"/>
    </location>
</feature>
<keyword evidence="3 7" id="KW-0812">Transmembrane</keyword>
<dbReference type="PANTHER" id="PTHR10361:SF28">
    <property type="entry name" value="P3 PROTEIN-RELATED"/>
    <property type="match status" value="1"/>
</dbReference>
<evidence type="ECO:0000256" key="6">
    <source>
        <dbReference type="ARBA" id="ARBA00023136"/>
    </source>
</evidence>
<gene>
    <name evidence="9" type="ORF">WMSIL1_LOCUS2337</name>
</gene>
<feature type="chain" id="PRO_5022028389" evidence="8">
    <location>
        <begin position="19"/>
        <end position="525"/>
    </location>
</feature>
<feature type="transmembrane region" description="Helical" evidence="7">
    <location>
        <begin position="248"/>
        <end position="269"/>
    </location>
</feature>
<keyword evidence="4" id="KW-0813">Transport</keyword>
<dbReference type="PANTHER" id="PTHR10361">
    <property type="entry name" value="SODIUM-BILE ACID COTRANSPORTER"/>
    <property type="match status" value="1"/>
</dbReference>
<comment type="subcellular location">
    <subcellularLocation>
        <location evidence="1">Membrane</location>
        <topology evidence="1">Multi-pass membrane protein</topology>
    </subcellularLocation>
</comment>
<evidence type="ECO:0000313" key="10">
    <source>
        <dbReference type="Proteomes" id="UP000321570"/>
    </source>
</evidence>
<evidence type="ECO:0000256" key="2">
    <source>
        <dbReference type="ARBA" id="ARBA00006528"/>
    </source>
</evidence>
<organism evidence="9 10">
    <name type="scientific">Hymenolepis diminuta</name>
    <name type="common">Rat tapeworm</name>
    <dbReference type="NCBI Taxonomy" id="6216"/>
    <lineage>
        <taxon>Eukaryota</taxon>
        <taxon>Metazoa</taxon>
        <taxon>Spiralia</taxon>
        <taxon>Lophotrochozoa</taxon>
        <taxon>Platyhelminthes</taxon>
        <taxon>Cestoda</taxon>
        <taxon>Eucestoda</taxon>
        <taxon>Cyclophyllidea</taxon>
        <taxon>Hymenolepididae</taxon>
        <taxon>Hymenolepis</taxon>
    </lineage>
</organism>
<feature type="transmembrane region" description="Helical" evidence="7">
    <location>
        <begin position="409"/>
        <end position="431"/>
    </location>
</feature>
<protein>
    <submittedName>
        <fullName evidence="9">Uncharacterized protein</fullName>
    </submittedName>
</protein>
<keyword evidence="6 7" id="KW-0472">Membrane</keyword>
<dbReference type="InterPro" id="IPR038770">
    <property type="entry name" value="Na+/solute_symporter_sf"/>
</dbReference>
<evidence type="ECO:0000256" key="8">
    <source>
        <dbReference type="SAM" id="SignalP"/>
    </source>
</evidence>
<keyword evidence="5 7" id="KW-1133">Transmembrane helix</keyword>
<dbReference type="InterPro" id="IPR002657">
    <property type="entry name" value="BilAc:Na_symport/Acr3"/>
</dbReference>
<feature type="transmembrane region" description="Helical" evidence="7">
    <location>
        <begin position="310"/>
        <end position="332"/>
    </location>
</feature>
<keyword evidence="10" id="KW-1185">Reference proteome</keyword>
<reference evidence="9 10" key="1">
    <citation type="submission" date="2019-07" db="EMBL/GenBank/DDBJ databases">
        <authorList>
            <person name="Jastrzebski P J."/>
            <person name="Paukszto L."/>
            <person name="Jastrzebski P J."/>
        </authorList>
    </citation>
    <scope>NUCLEOTIDE SEQUENCE [LARGE SCALE GENOMIC DNA]</scope>
    <source>
        <strain evidence="9 10">WMS-il1</strain>
    </source>
</reference>
<proteinExistence type="inferred from homology"/>
<feature type="transmembrane region" description="Helical" evidence="7">
    <location>
        <begin position="275"/>
        <end position="298"/>
    </location>
</feature>
<dbReference type="Proteomes" id="UP000321570">
    <property type="component" value="Unassembled WGS sequence"/>
</dbReference>
<dbReference type="AlphaFoldDB" id="A0A564Y2J6"/>
<dbReference type="InterPro" id="IPR004710">
    <property type="entry name" value="Bilac:Na_transpt"/>
</dbReference>
<comment type="similarity">
    <text evidence="2">Belongs to the bile acid:sodium symporter (BASS) (TC 2.A.28) family.</text>
</comment>
<feature type="transmembrane region" description="Helical" evidence="7">
    <location>
        <begin position="344"/>
        <end position="363"/>
    </location>
</feature>
<dbReference type="EMBL" id="CABIJS010000063">
    <property type="protein sequence ID" value="VUZ41522.1"/>
    <property type="molecule type" value="Genomic_DNA"/>
</dbReference>